<evidence type="ECO:0000313" key="9">
    <source>
        <dbReference type="Proteomes" id="UP000268162"/>
    </source>
</evidence>
<dbReference type="GO" id="GO:0007059">
    <property type="term" value="P:chromosome segregation"/>
    <property type="evidence" value="ECO:0007669"/>
    <property type="project" value="UniProtKB-KW"/>
</dbReference>
<keyword evidence="3" id="KW-0132">Cell division</keyword>
<evidence type="ECO:0000256" key="3">
    <source>
        <dbReference type="ARBA" id="ARBA00022618"/>
    </source>
</evidence>
<name>A0A4P9ZUY9_9FUNG</name>
<comment type="subcellular location">
    <subcellularLocation>
        <location evidence="1">Nucleus</location>
    </subcellularLocation>
</comment>
<evidence type="ECO:0000256" key="6">
    <source>
        <dbReference type="ARBA" id="ARBA00023242"/>
    </source>
</evidence>
<dbReference type="EMBL" id="ML002503">
    <property type="protein sequence ID" value="RKP37375.1"/>
    <property type="molecule type" value="Genomic_DNA"/>
</dbReference>
<dbReference type="InterPro" id="IPR019440">
    <property type="entry name" value="MAU2"/>
</dbReference>
<evidence type="ECO:0000256" key="1">
    <source>
        <dbReference type="ARBA" id="ARBA00004123"/>
    </source>
</evidence>
<keyword evidence="6" id="KW-0539">Nucleus</keyword>
<sequence length="413" mass="46563">MNKFFTEGSPVGTPPITADQLPLALHVYYFLLITMSRLRSGDVKQALDILPRLQKILEQWQPQSTLENQGYFHLPLNTTSFANHLTVQLPSAVSQNGEDPTSPMPFGSQVFCNPTLTLASHIQIQWLSKSQLFCLVYFLSGLCHKSDSVKPTGKLFLMEGLNIAQREIDSMNTDISLLRGENDEAEMAILEAIKWANALQEWDQFKIPTSLRWGMLCQQTGRSAEALAYFEACYLEANNLELRTLLQLHKVLIYIGPDHFDQTIVRDLLDAIRNDCENNLPAHFKAAFKVLDSIMSTEFLKAKTLLLEALKICGVICNSQLKALTLAFLSTIFYSTENEQTEKMLTASYLISEKGGQSVSMLVTGALLGDLYQRQNARAQFSKQLEVNKRTWETAYQTLNRTFISDNSTPEVE</sequence>
<dbReference type="Proteomes" id="UP000268162">
    <property type="component" value="Unassembled WGS sequence"/>
</dbReference>
<organism evidence="8 9">
    <name type="scientific">Dimargaris cristalligena</name>
    <dbReference type="NCBI Taxonomy" id="215637"/>
    <lineage>
        <taxon>Eukaryota</taxon>
        <taxon>Fungi</taxon>
        <taxon>Fungi incertae sedis</taxon>
        <taxon>Zoopagomycota</taxon>
        <taxon>Kickxellomycotina</taxon>
        <taxon>Dimargaritomycetes</taxon>
        <taxon>Dimargaritales</taxon>
        <taxon>Dimargaritaceae</taxon>
        <taxon>Dimargaris</taxon>
    </lineage>
</organism>
<keyword evidence="9" id="KW-1185">Reference proteome</keyword>
<keyword evidence="5" id="KW-0159">Chromosome partition</keyword>
<comment type="similarity">
    <text evidence="2">Belongs to the SCC4/mau-2 family.</text>
</comment>
<evidence type="ECO:0000256" key="4">
    <source>
        <dbReference type="ARBA" id="ARBA00022776"/>
    </source>
</evidence>
<dbReference type="GO" id="GO:0007064">
    <property type="term" value="P:mitotic sister chromatid cohesion"/>
    <property type="evidence" value="ECO:0007669"/>
    <property type="project" value="InterPro"/>
</dbReference>
<evidence type="ECO:0008006" key="10">
    <source>
        <dbReference type="Google" id="ProtNLM"/>
    </source>
</evidence>
<evidence type="ECO:0000313" key="8">
    <source>
        <dbReference type="EMBL" id="RKP37375.1"/>
    </source>
</evidence>
<evidence type="ECO:0000256" key="7">
    <source>
        <dbReference type="ARBA" id="ARBA00023306"/>
    </source>
</evidence>
<keyword evidence="7" id="KW-0131">Cell cycle</keyword>
<dbReference type="PANTHER" id="PTHR21394">
    <property type="entry name" value="MAU2 CHROMATID COHESION FACTOR HOMOLOG"/>
    <property type="match status" value="1"/>
</dbReference>
<evidence type="ECO:0000256" key="5">
    <source>
        <dbReference type="ARBA" id="ARBA00022829"/>
    </source>
</evidence>
<proteinExistence type="inferred from homology"/>
<gene>
    <name evidence="8" type="ORF">BJ085DRAFT_31089</name>
</gene>
<dbReference type="GO" id="GO:0051301">
    <property type="term" value="P:cell division"/>
    <property type="evidence" value="ECO:0007669"/>
    <property type="project" value="UniProtKB-KW"/>
</dbReference>
<accession>A0A4P9ZUY9</accession>
<dbReference type="STRING" id="215637.A0A4P9ZUY9"/>
<keyword evidence="4" id="KW-0498">Mitosis</keyword>
<reference evidence="9" key="1">
    <citation type="journal article" date="2018" name="Nat. Microbiol.">
        <title>Leveraging single-cell genomics to expand the fungal tree of life.</title>
        <authorList>
            <person name="Ahrendt S.R."/>
            <person name="Quandt C.A."/>
            <person name="Ciobanu D."/>
            <person name="Clum A."/>
            <person name="Salamov A."/>
            <person name="Andreopoulos B."/>
            <person name="Cheng J.F."/>
            <person name="Woyke T."/>
            <person name="Pelin A."/>
            <person name="Henrissat B."/>
            <person name="Reynolds N.K."/>
            <person name="Benny G.L."/>
            <person name="Smith M.E."/>
            <person name="James T.Y."/>
            <person name="Grigoriev I.V."/>
        </authorList>
    </citation>
    <scope>NUCLEOTIDE SEQUENCE [LARGE SCALE GENOMIC DNA]</scope>
    <source>
        <strain evidence="9">RSA 468</strain>
    </source>
</reference>
<evidence type="ECO:0000256" key="2">
    <source>
        <dbReference type="ARBA" id="ARBA00008585"/>
    </source>
</evidence>
<dbReference type="AlphaFoldDB" id="A0A4P9ZUY9"/>
<protein>
    <recommendedName>
        <fullName evidence="10">Cohesin loading factor-domain-containing protein</fullName>
    </recommendedName>
</protein>
<dbReference type="GO" id="GO:0005634">
    <property type="term" value="C:nucleus"/>
    <property type="evidence" value="ECO:0007669"/>
    <property type="project" value="UniProtKB-SubCell"/>
</dbReference>
<dbReference type="Pfam" id="PF10345">
    <property type="entry name" value="Cohesin_load"/>
    <property type="match status" value="1"/>
</dbReference>